<feature type="region of interest" description="Disordered" evidence="1">
    <location>
        <begin position="1"/>
        <end position="40"/>
    </location>
</feature>
<feature type="compositionally biased region" description="Acidic residues" evidence="1">
    <location>
        <begin position="12"/>
        <end position="23"/>
    </location>
</feature>
<accession>A0ABC8K711</accession>
<keyword evidence="3" id="KW-1185">Reference proteome</keyword>
<gene>
    <name evidence="2" type="ORF">ERUC_LOCUS20080</name>
</gene>
<sequence length="127" mass="13278">MVPLKEAVGNEELQDELEQEDGAESSNRGAGNLTDRAVEADQAEVNQVRKAAEPSMREVLDAVVQMGTQMLALTQAFTPLVNSSVGQVNPGRPAERTAELRAGRPTDLRAAAAIGAGARARAGPANT</sequence>
<name>A0ABC8K711_ERUVS</name>
<dbReference type="Proteomes" id="UP001642260">
    <property type="component" value="Unassembled WGS sequence"/>
</dbReference>
<proteinExistence type="predicted"/>
<organism evidence="2 3">
    <name type="scientific">Eruca vesicaria subsp. sativa</name>
    <name type="common">Garden rocket</name>
    <name type="synonym">Eruca sativa</name>
    <dbReference type="NCBI Taxonomy" id="29727"/>
    <lineage>
        <taxon>Eukaryota</taxon>
        <taxon>Viridiplantae</taxon>
        <taxon>Streptophyta</taxon>
        <taxon>Embryophyta</taxon>
        <taxon>Tracheophyta</taxon>
        <taxon>Spermatophyta</taxon>
        <taxon>Magnoliopsida</taxon>
        <taxon>eudicotyledons</taxon>
        <taxon>Gunneridae</taxon>
        <taxon>Pentapetalae</taxon>
        <taxon>rosids</taxon>
        <taxon>malvids</taxon>
        <taxon>Brassicales</taxon>
        <taxon>Brassicaceae</taxon>
        <taxon>Brassiceae</taxon>
        <taxon>Eruca</taxon>
    </lineage>
</organism>
<dbReference type="EMBL" id="CAKOAT010191710">
    <property type="protein sequence ID" value="CAH8354325.1"/>
    <property type="molecule type" value="Genomic_DNA"/>
</dbReference>
<reference evidence="2 3" key="1">
    <citation type="submission" date="2022-03" db="EMBL/GenBank/DDBJ databases">
        <authorList>
            <person name="Macdonald S."/>
            <person name="Ahmed S."/>
            <person name="Newling K."/>
        </authorList>
    </citation>
    <scope>NUCLEOTIDE SEQUENCE [LARGE SCALE GENOMIC DNA]</scope>
</reference>
<comment type="caution">
    <text evidence="2">The sequence shown here is derived from an EMBL/GenBank/DDBJ whole genome shotgun (WGS) entry which is preliminary data.</text>
</comment>
<protein>
    <submittedName>
        <fullName evidence="2">Uncharacterized protein</fullName>
    </submittedName>
</protein>
<evidence type="ECO:0000313" key="3">
    <source>
        <dbReference type="Proteomes" id="UP001642260"/>
    </source>
</evidence>
<evidence type="ECO:0000256" key="1">
    <source>
        <dbReference type="SAM" id="MobiDB-lite"/>
    </source>
</evidence>
<dbReference type="AlphaFoldDB" id="A0ABC8K711"/>
<evidence type="ECO:0000313" key="2">
    <source>
        <dbReference type="EMBL" id="CAH8354325.1"/>
    </source>
</evidence>